<dbReference type="InterPro" id="IPR016188">
    <property type="entry name" value="PurM-like_N"/>
</dbReference>
<dbReference type="GO" id="GO:0009030">
    <property type="term" value="F:thiamine-phosphate kinase activity"/>
    <property type="evidence" value="ECO:0007669"/>
    <property type="project" value="UniProtKB-EC"/>
</dbReference>
<reference evidence="2" key="1">
    <citation type="submission" date="2020-06" db="EMBL/GenBank/DDBJ databases">
        <title>Unique genomic features of the anaerobic methanotrophic archaea.</title>
        <authorList>
            <person name="Chadwick G.L."/>
            <person name="Skennerton C.T."/>
            <person name="Laso-Perez R."/>
            <person name="Leu A.O."/>
            <person name="Speth D.R."/>
            <person name="Yu H."/>
            <person name="Morgan-Lang C."/>
            <person name="Hatzenpichler R."/>
            <person name="Goudeau D."/>
            <person name="Malmstrom R."/>
            <person name="Brazelton W.J."/>
            <person name="Woyke T."/>
            <person name="Hallam S.J."/>
            <person name="Tyson G.W."/>
            <person name="Wegener G."/>
            <person name="Boetius A."/>
            <person name="Orphan V."/>
        </authorList>
    </citation>
    <scope>NUCLEOTIDE SEQUENCE</scope>
</reference>
<dbReference type="SUPFAM" id="SSF55326">
    <property type="entry name" value="PurM N-terminal domain-like"/>
    <property type="match status" value="1"/>
</dbReference>
<dbReference type="InterPro" id="IPR036921">
    <property type="entry name" value="PurM-like_N_sf"/>
</dbReference>
<keyword evidence="2" id="KW-0808">Transferase</keyword>
<feature type="domain" description="PurM-like N-terminal" evidence="1">
    <location>
        <begin position="59"/>
        <end position="136"/>
    </location>
</feature>
<dbReference type="GO" id="GO:0009228">
    <property type="term" value="P:thiamine biosynthetic process"/>
    <property type="evidence" value="ECO:0007669"/>
    <property type="project" value="InterPro"/>
</dbReference>
<dbReference type="EMBL" id="MT631545">
    <property type="protein sequence ID" value="QNO53552.1"/>
    <property type="molecule type" value="Genomic_DNA"/>
</dbReference>
<accession>A0A7G9YZW8</accession>
<dbReference type="AlphaFoldDB" id="A0A7G9YZW8"/>
<dbReference type="Pfam" id="PF00586">
    <property type="entry name" value="AIRS"/>
    <property type="match status" value="1"/>
</dbReference>
<name>A0A7G9YZW8_9EURY</name>
<proteinExistence type="predicted"/>
<evidence type="ECO:0000259" key="1">
    <source>
        <dbReference type="Pfam" id="PF00586"/>
    </source>
</evidence>
<sequence length="185" mass="20747">MRYTKNKIWKNNTFLPEGKEKGKGRFIEQLGERGLIETIVNKFNANANRRIVTVGAGEDDCAVIDVDSARGGRKYLVVTTDTVQESTHLPKGISPFQIGWTAAAVNLSDIAAMGAHPFAFMVAMSIPAHTETAFVDEIGYMEHKKDKTLLMLRRILGRAELTEKEVQTLRGVLRRAEWEIEKQSK</sequence>
<organism evidence="2">
    <name type="scientific">Candidatus Methanophagaceae archaeon ANME-1 ERB6</name>
    <dbReference type="NCBI Taxonomy" id="2759912"/>
    <lineage>
        <taxon>Archaea</taxon>
        <taxon>Methanobacteriati</taxon>
        <taxon>Methanobacteriota</taxon>
        <taxon>Stenosarchaea group</taxon>
        <taxon>Methanomicrobia</taxon>
        <taxon>Candidatus Methanophagales</taxon>
        <taxon>Candidatus Methanophagaceae</taxon>
    </lineage>
</organism>
<dbReference type="Gene3D" id="3.30.1330.10">
    <property type="entry name" value="PurM-like, N-terminal domain"/>
    <property type="match status" value="1"/>
</dbReference>
<dbReference type="InterPro" id="IPR006283">
    <property type="entry name" value="ThiL-like"/>
</dbReference>
<dbReference type="PANTHER" id="PTHR30270:SF3">
    <property type="entry name" value="THIAMINE-MONOPHOSPHATE KINASE"/>
    <property type="match status" value="1"/>
</dbReference>
<protein>
    <submittedName>
        <fullName evidence="2">Thiamine-monophosphate kinase</fullName>
        <ecNumber evidence="2">2.7.4.16</ecNumber>
    </submittedName>
</protein>
<dbReference type="PANTHER" id="PTHR30270">
    <property type="entry name" value="THIAMINE-MONOPHOSPHATE KINASE"/>
    <property type="match status" value="1"/>
</dbReference>
<keyword evidence="2" id="KW-0418">Kinase</keyword>
<evidence type="ECO:0000313" key="2">
    <source>
        <dbReference type="EMBL" id="QNO53552.1"/>
    </source>
</evidence>
<dbReference type="EC" id="2.7.4.16" evidence="2"/>
<gene>
    <name evidence="2" type="primary">thiL_2</name>
    <name evidence="2" type="ORF">LGBLGJPO_00016</name>
</gene>